<dbReference type="OrthoDB" id="1930760at2759"/>
<feature type="domain" description="DSBA-like thioredoxin" evidence="1">
    <location>
        <begin position="7"/>
        <end position="219"/>
    </location>
</feature>
<keyword evidence="3" id="KW-1185">Reference proteome</keyword>
<evidence type="ECO:0000313" key="2">
    <source>
        <dbReference type="EMBL" id="KAF2140684.1"/>
    </source>
</evidence>
<dbReference type="AlphaFoldDB" id="A0A6A6BBQ5"/>
<evidence type="ECO:0000259" key="1">
    <source>
        <dbReference type="Pfam" id="PF01323"/>
    </source>
</evidence>
<proteinExistence type="predicted"/>
<dbReference type="InterPro" id="IPR036249">
    <property type="entry name" value="Thioredoxin-like_sf"/>
</dbReference>
<dbReference type="Proteomes" id="UP000799438">
    <property type="component" value="Unassembled WGS sequence"/>
</dbReference>
<dbReference type="SUPFAM" id="SSF52833">
    <property type="entry name" value="Thioredoxin-like"/>
    <property type="match status" value="1"/>
</dbReference>
<reference evidence="2" key="1">
    <citation type="journal article" date="2020" name="Stud. Mycol.">
        <title>101 Dothideomycetes genomes: a test case for predicting lifestyles and emergence of pathogens.</title>
        <authorList>
            <person name="Haridas S."/>
            <person name="Albert R."/>
            <person name="Binder M."/>
            <person name="Bloem J."/>
            <person name="Labutti K."/>
            <person name="Salamov A."/>
            <person name="Andreopoulos B."/>
            <person name="Baker S."/>
            <person name="Barry K."/>
            <person name="Bills G."/>
            <person name="Bluhm B."/>
            <person name="Cannon C."/>
            <person name="Castanera R."/>
            <person name="Culley D."/>
            <person name="Daum C."/>
            <person name="Ezra D."/>
            <person name="Gonzalez J."/>
            <person name="Henrissat B."/>
            <person name="Kuo A."/>
            <person name="Liang C."/>
            <person name="Lipzen A."/>
            <person name="Lutzoni F."/>
            <person name="Magnuson J."/>
            <person name="Mondo S."/>
            <person name="Nolan M."/>
            <person name="Ohm R."/>
            <person name="Pangilinan J."/>
            <person name="Park H.-J."/>
            <person name="Ramirez L."/>
            <person name="Alfaro M."/>
            <person name="Sun H."/>
            <person name="Tritt A."/>
            <person name="Yoshinaga Y."/>
            <person name="Zwiers L.-H."/>
            <person name="Turgeon B."/>
            <person name="Goodwin S."/>
            <person name="Spatafora J."/>
            <person name="Crous P."/>
            <person name="Grigoriev I."/>
        </authorList>
    </citation>
    <scope>NUCLEOTIDE SEQUENCE</scope>
    <source>
        <strain evidence="2">CBS 121167</strain>
    </source>
</reference>
<gene>
    <name evidence="2" type="ORF">K452DRAFT_288777</name>
</gene>
<evidence type="ECO:0000313" key="3">
    <source>
        <dbReference type="Proteomes" id="UP000799438"/>
    </source>
</evidence>
<dbReference type="GO" id="GO:0016491">
    <property type="term" value="F:oxidoreductase activity"/>
    <property type="evidence" value="ECO:0007669"/>
    <property type="project" value="InterPro"/>
</dbReference>
<dbReference type="EMBL" id="ML995489">
    <property type="protein sequence ID" value="KAF2140684.1"/>
    <property type="molecule type" value="Genomic_DNA"/>
</dbReference>
<dbReference type="Gene3D" id="3.40.30.10">
    <property type="entry name" value="Glutaredoxin"/>
    <property type="match status" value="1"/>
</dbReference>
<name>A0A6A6BBQ5_9PEZI</name>
<dbReference type="RefSeq" id="XP_033396397.1">
    <property type="nucleotide sequence ID" value="XM_033540723.1"/>
</dbReference>
<organism evidence="2 3">
    <name type="scientific">Aplosporella prunicola CBS 121167</name>
    <dbReference type="NCBI Taxonomy" id="1176127"/>
    <lineage>
        <taxon>Eukaryota</taxon>
        <taxon>Fungi</taxon>
        <taxon>Dikarya</taxon>
        <taxon>Ascomycota</taxon>
        <taxon>Pezizomycotina</taxon>
        <taxon>Dothideomycetes</taxon>
        <taxon>Dothideomycetes incertae sedis</taxon>
        <taxon>Botryosphaeriales</taxon>
        <taxon>Aplosporellaceae</taxon>
        <taxon>Aplosporella</taxon>
    </lineage>
</organism>
<dbReference type="Pfam" id="PF01323">
    <property type="entry name" value="DSBA"/>
    <property type="match status" value="1"/>
</dbReference>
<dbReference type="PANTHER" id="PTHR13887">
    <property type="entry name" value="GLUTATHIONE S-TRANSFERASE KAPPA"/>
    <property type="match status" value="1"/>
</dbReference>
<sequence>MVYESNINITIDTICPWTYLARRRVQRALDQVRAAHPDCPTTFKIKYSPFQLYPHANKEGEDRYAWYKKLRYSDSEEKMEAYTVLMSAYGADYGINFKFGGPVANTLDAHRVIQHFQAQKGAEVADKLVESLFSQYHEHERHPSSRETLLAATAAAGIPEAEAAVVIDDPRAGLQDLEARLQEQRVNGVDTVPFIVVEGRRRDLQLEGAREVDEYVKLLEQTVRESS</sequence>
<dbReference type="GeneID" id="54298219"/>
<dbReference type="InterPro" id="IPR001853">
    <property type="entry name" value="DSBA-like_thioredoxin_dom"/>
</dbReference>
<protein>
    <recommendedName>
        <fullName evidence="1">DSBA-like thioredoxin domain-containing protein</fullName>
    </recommendedName>
</protein>
<accession>A0A6A6BBQ5</accession>
<dbReference type="PANTHER" id="PTHR13887:SF52">
    <property type="entry name" value="DSBA-LIKE THIOREDOXIN DOMAIN-CONTAINING PROTEIN"/>
    <property type="match status" value="1"/>
</dbReference>